<evidence type="ECO:0000313" key="2">
    <source>
        <dbReference type="Proteomes" id="UP000814140"/>
    </source>
</evidence>
<name>A0ACB8SQ46_9AGAM</name>
<comment type="caution">
    <text evidence="1">The sequence shown here is derived from an EMBL/GenBank/DDBJ whole genome shotgun (WGS) entry which is preliminary data.</text>
</comment>
<keyword evidence="2" id="KW-1185">Reference proteome</keyword>
<gene>
    <name evidence="1" type="ORF">BV25DRAFT_1810800</name>
</gene>
<proteinExistence type="predicted"/>
<accession>A0ACB8SQ46</accession>
<protein>
    <submittedName>
        <fullName evidence="1">Uncharacterized protein</fullName>
    </submittedName>
</protein>
<evidence type="ECO:0000313" key="1">
    <source>
        <dbReference type="EMBL" id="KAI0058484.1"/>
    </source>
</evidence>
<reference evidence="1" key="1">
    <citation type="submission" date="2021-03" db="EMBL/GenBank/DDBJ databases">
        <authorList>
            <consortium name="DOE Joint Genome Institute"/>
            <person name="Ahrendt S."/>
            <person name="Looney B.P."/>
            <person name="Miyauchi S."/>
            <person name="Morin E."/>
            <person name="Drula E."/>
            <person name="Courty P.E."/>
            <person name="Chicoki N."/>
            <person name="Fauchery L."/>
            <person name="Kohler A."/>
            <person name="Kuo A."/>
            <person name="Labutti K."/>
            <person name="Pangilinan J."/>
            <person name="Lipzen A."/>
            <person name="Riley R."/>
            <person name="Andreopoulos W."/>
            <person name="He G."/>
            <person name="Johnson J."/>
            <person name="Barry K.W."/>
            <person name="Grigoriev I.V."/>
            <person name="Nagy L."/>
            <person name="Hibbett D."/>
            <person name="Henrissat B."/>
            <person name="Matheny P.B."/>
            <person name="Labbe J."/>
            <person name="Martin F."/>
        </authorList>
    </citation>
    <scope>NUCLEOTIDE SEQUENCE</scope>
    <source>
        <strain evidence="1">HHB10654</strain>
    </source>
</reference>
<reference evidence="1" key="2">
    <citation type="journal article" date="2022" name="New Phytol.">
        <title>Evolutionary transition to the ectomycorrhizal habit in the genomes of a hyperdiverse lineage of mushroom-forming fungi.</title>
        <authorList>
            <person name="Looney B."/>
            <person name="Miyauchi S."/>
            <person name="Morin E."/>
            <person name="Drula E."/>
            <person name="Courty P.E."/>
            <person name="Kohler A."/>
            <person name="Kuo A."/>
            <person name="LaButti K."/>
            <person name="Pangilinan J."/>
            <person name="Lipzen A."/>
            <person name="Riley R."/>
            <person name="Andreopoulos W."/>
            <person name="He G."/>
            <person name="Johnson J."/>
            <person name="Nolan M."/>
            <person name="Tritt A."/>
            <person name="Barry K.W."/>
            <person name="Grigoriev I.V."/>
            <person name="Nagy L.G."/>
            <person name="Hibbett D."/>
            <person name="Henrissat B."/>
            <person name="Matheny P.B."/>
            <person name="Labbe J."/>
            <person name="Martin F.M."/>
        </authorList>
    </citation>
    <scope>NUCLEOTIDE SEQUENCE</scope>
    <source>
        <strain evidence="1">HHB10654</strain>
    </source>
</reference>
<dbReference type="EMBL" id="MU277235">
    <property type="protein sequence ID" value="KAI0058484.1"/>
    <property type="molecule type" value="Genomic_DNA"/>
</dbReference>
<sequence length="274" mass="30660">MSTVFRITPSWRGYDSLKKLVVFGDSYSYVGYHSQAPIPTSSNPIGVPYPGTPVTNPGQPNWLGHLITFYAHGLSNILVYDYAVRGDTVPGVAKQVSEQFLPSVGKRPPWATWYPWDTLFVTWIGTDDCRLLYTDERSEITPIIASLFATQEQLYLAGARNFLLVDVPPIHRSPVGPTDGSDYSVRFRMWNEELSAAIGVFTASHADCTVMLFSAWDLFNRVLDDPVAFGFKAEDVRVMGGSIWFNHIHPTSGMHGVIAREISRFLMIQEPYSS</sequence>
<organism evidence="1 2">
    <name type="scientific">Artomyces pyxidatus</name>
    <dbReference type="NCBI Taxonomy" id="48021"/>
    <lineage>
        <taxon>Eukaryota</taxon>
        <taxon>Fungi</taxon>
        <taxon>Dikarya</taxon>
        <taxon>Basidiomycota</taxon>
        <taxon>Agaricomycotina</taxon>
        <taxon>Agaricomycetes</taxon>
        <taxon>Russulales</taxon>
        <taxon>Auriscalpiaceae</taxon>
        <taxon>Artomyces</taxon>
    </lineage>
</organism>
<dbReference type="Proteomes" id="UP000814140">
    <property type="component" value="Unassembled WGS sequence"/>
</dbReference>